<dbReference type="Proteomes" id="UP000007819">
    <property type="component" value="Chromosome X"/>
</dbReference>
<name>A0A8R2JVX5_ACYPI</name>
<dbReference type="RefSeq" id="XP_029347794.1">
    <property type="nucleotide sequence ID" value="XM_029491934.1"/>
</dbReference>
<protein>
    <submittedName>
        <fullName evidence="1">Uncharacterized protein</fullName>
    </submittedName>
</protein>
<organism evidence="1 2">
    <name type="scientific">Acyrthosiphon pisum</name>
    <name type="common">Pea aphid</name>
    <dbReference type="NCBI Taxonomy" id="7029"/>
    <lineage>
        <taxon>Eukaryota</taxon>
        <taxon>Metazoa</taxon>
        <taxon>Ecdysozoa</taxon>
        <taxon>Arthropoda</taxon>
        <taxon>Hexapoda</taxon>
        <taxon>Insecta</taxon>
        <taxon>Pterygota</taxon>
        <taxon>Neoptera</taxon>
        <taxon>Paraneoptera</taxon>
        <taxon>Hemiptera</taxon>
        <taxon>Sternorrhyncha</taxon>
        <taxon>Aphidomorpha</taxon>
        <taxon>Aphidoidea</taxon>
        <taxon>Aphididae</taxon>
        <taxon>Macrosiphini</taxon>
        <taxon>Acyrthosiphon</taxon>
    </lineage>
</organism>
<dbReference type="GeneID" id="100572889"/>
<sequence>MNFEKFICLNNILSLDKLFCQFVDELDSWWLDVTDLSYEPTRIHSSTNKHTIIIDDEEVVQFSIPASNNWNDALILACLINMETKRTLSNIFDHITILMCVLKFNFIDKKSLKKKLKELVIKNYLIILFDNTHKIYNLNIEHIWNEINKNIHTNKYVNEILAIRRDTYYTTAVFYDLPSIFNPKPKINIQNQINKNNIFNSFQKKIIFIQQFIDSILTTHFTQITTNNIEENYVNEVKHYKNNLKNLLQVLPKKKNITSHTTEEILELIKNNQIIESIHYRPPQTPIVITKFSESKLKYYSECSNIKKFKDLYYPK</sequence>
<dbReference type="EnsemblMetazoa" id="XM_029491934.1">
    <property type="protein sequence ID" value="XP_029347794.1"/>
    <property type="gene ID" value="LOC100572889"/>
</dbReference>
<reference evidence="2" key="1">
    <citation type="submission" date="2010-06" db="EMBL/GenBank/DDBJ databases">
        <authorList>
            <person name="Jiang H."/>
            <person name="Abraham K."/>
            <person name="Ali S."/>
            <person name="Alsbrooks S.L."/>
            <person name="Anim B.N."/>
            <person name="Anosike U.S."/>
            <person name="Attaway T."/>
            <person name="Bandaranaike D.P."/>
            <person name="Battles P.K."/>
            <person name="Bell S.N."/>
            <person name="Bell A.V."/>
            <person name="Beltran B."/>
            <person name="Bickham C."/>
            <person name="Bustamante Y."/>
            <person name="Caleb T."/>
            <person name="Canada A."/>
            <person name="Cardenas V."/>
            <person name="Carter K."/>
            <person name="Chacko J."/>
            <person name="Chandrabose M.N."/>
            <person name="Chavez D."/>
            <person name="Chavez A."/>
            <person name="Chen L."/>
            <person name="Chu H.-S."/>
            <person name="Claassen K.J."/>
            <person name="Cockrell R."/>
            <person name="Collins M."/>
            <person name="Cooper J.A."/>
            <person name="Cree A."/>
            <person name="Curry S.M."/>
            <person name="Da Y."/>
            <person name="Dao M.D."/>
            <person name="Das B."/>
            <person name="Davila M.-L."/>
            <person name="Davy-Carroll L."/>
            <person name="Denson S."/>
            <person name="Dinh H."/>
            <person name="Ebong V.E."/>
            <person name="Edwards J.R."/>
            <person name="Egan A."/>
            <person name="El-Daye J."/>
            <person name="Escobedo L."/>
            <person name="Fernandez S."/>
            <person name="Fernando P.R."/>
            <person name="Flagg N."/>
            <person name="Forbes L.D."/>
            <person name="Fowler R.G."/>
            <person name="Fu Q."/>
            <person name="Gabisi R.A."/>
            <person name="Ganer J."/>
            <person name="Garbino Pronczuk A."/>
            <person name="Garcia R.M."/>
            <person name="Garner T."/>
            <person name="Garrett T.E."/>
            <person name="Gonzalez D.A."/>
            <person name="Hamid H."/>
            <person name="Hawkins E.S."/>
            <person name="Hirani K."/>
            <person name="Hogues M.E."/>
            <person name="Hollins B."/>
            <person name="Hsiao C.-H."/>
            <person name="Jabil R."/>
            <person name="James M.L."/>
            <person name="Jhangiani S.N."/>
            <person name="Johnson B."/>
            <person name="Johnson Q."/>
            <person name="Joshi V."/>
            <person name="Kalu J.B."/>
            <person name="Kam C."/>
            <person name="Kashfia A."/>
            <person name="Keebler J."/>
            <person name="Kisamo H."/>
            <person name="Kovar C.L."/>
            <person name="Lago L.A."/>
            <person name="Lai C.-Y."/>
            <person name="Laidlaw J."/>
            <person name="Lara F."/>
            <person name="Le T.-K."/>
            <person name="Lee S.L."/>
            <person name="Legall F.H."/>
            <person name="Lemon S.J."/>
            <person name="Lewis L.R."/>
            <person name="Li B."/>
            <person name="Liu Y."/>
            <person name="Liu Y.-S."/>
            <person name="Lopez J."/>
            <person name="Lozado R.J."/>
            <person name="Lu J."/>
            <person name="Madu R.C."/>
            <person name="Maheshwari M."/>
            <person name="Maheshwari R."/>
            <person name="Malloy K."/>
            <person name="Martinez E."/>
            <person name="Mathew T."/>
            <person name="Mercado I.C."/>
            <person name="Mercado C."/>
            <person name="Meyer B."/>
            <person name="Montgomery K."/>
            <person name="Morgan M.B."/>
            <person name="Munidasa M."/>
            <person name="Nazareth L.V."/>
            <person name="Nelson J."/>
            <person name="Ng B.M."/>
            <person name="Nguyen N.B."/>
            <person name="Nguyen P.Q."/>
            <person name="Nguyen T."/>
            <person name="Obregon M."/>
            <person name="Okwuonu G.O."/>
            <person name="Onwere C.G."/>
            <person name="Orozco G."/>
            <person name="Parra A."/>
            <person name="Patel S."/>
            <person name="Patil S."/>
            <person name="Perez A."/>
            <person name="Perez Y."/>
            <person name="Pham C."/>
            <person name="Primus E.L."/>
            <person name="Pu L.-L."/>
            <person name="Puazo M."/>
            <person name="Qin X."/>
            <person name="Quiroz J.B."/>
            <person name="Reese J."/>
            <person name="Richards S."/>
            <person name="Rives C.M."/>
            <person name="Robberts R."/>
            <person name="Ruiz S.J."/>
            <person name="Ruiz M.J."/>
            <person name="Santibanez J."/>
            <person name="Schneider B.W."/>
            <person name="Sisson I."/>
            <person name="Smith M."/>
            <person name="Sodergren E."/>
            <person name="Song X.-Z."/>
            <person name="Song B.B."/>
            <person name="Summersgill H."/>
            <person name="Thelus R."/>
            <person name="Thornton R.D."/>
            <person name="Trejos Z.Y."/>
            <person name="Usmani K."/>
            <person name="Vattathil S."/>
            <person name="Villasana D."/>
            <person name="Walker D.L."/>
            <person name="Wang S."/>
            <person name="Wang K."/>
            <person name="White C.S."/>
            <person name="Williams A.C."/>
            <person name="Williamson J."/>
            <person name="Wilson K."/>
            <person name="Woghiren I.O."/>
            <person name="Woodworth J.R."/>
            <person name="Worley K.C."/>
            <person name="Wright R.A."/>
            <person name="Wu W."/>
            <person name="Young L."/>
            <person name="Zhang L."/>
            <person name="Zhang J."/>
            <person name="Zhu Y."/>
            <person name="Muzny D.M."/>
            <person name="Weinstock G."/>
            <person name="Gibbs R.A."/>
        </authorList>
    </citation>
    <scope>NUCLEOTIDE SEQUENCE [LARGE SCALE GENOMIC DNA]</scope>
    <source>
        <strain evidence="2">LSR1</strain>
    </source>
</reference>
<dbReference type="AlphaFoldDB" id="A0A8R2JVX5"/>
<evidence type="ECO:0000313" key="1">
    <source>
        <dbReference type="EnsemblMetazoa" id="XP_029347794.1"/>
    </source>
</evidence>
<keyword evidence="2" id="KW-1185">Reference proteome</keyword>
<evidence type="ECO:0000313" key="2">
    <source>
        <dbReference type="Proteomes" id="UP000007819"/>
    </source>
</evidence>
<reference evidence="1" key="2">
    <citation type="submission" date="2022-06" db="UniProtKB">
        <authorList>
            <consortium name="EnsemblMetazoa"/>
        </authorList>
    </citation>
    <scope>IDENTIFICATION</scope>
</reference>
<accession>A0A8R2JVX5</accession>
<dbReference type="OrthoDB" id="6628280at2759"/>
<dbReference type="KEGG" id="api:100572889"/>
<proteinExistence type="predicted"/>